<accession>A0ABS9HDE7</accession>
<keyword evidence="1" id="KW-0472">Membrane</keyword>
<protein>
    <submittedName>
        <fullName evidence="2">Uncharacterized protein</fullName>
    </submittedName>
</protein>
<evidence type="ECO:0000256" key="1">
    <source>
        <dbReference type="SAM" id="Phobius"/>
    </source>
</evidence>
<evidence type="ECO:0000313" key="2">
    <source>
        <dbReference type="EMBL" id="MCF6378098.1"/>
    </source>
</evidence>
<evidence type="ECO:0000313" key="3">
    <source>
        <dbReference type="Proteomes" id="UP001201161"/>
    </source>
</evidence>
<comment type="caution">
    <text evidence="2">The sequence shown here is derived from an EMBL/GenBank/DDBJ whole genome shotgun (WGS) entry which is preliminary data.</text>
</comment>
<name>A0ABS9HDE7_9ACTN</name>
<feature type="transmembrane region" description="Helical" evidence="1">
    <location>
        <begin position="24"/>
        <end position="44"/>
    </location>
</feature>
<dbReference type="Proteomes" id="UP001201161">
    <property type="component" value="Unassembled WGS sequence"/>
</dbReference>
<reference evidence="2 3" key="1">
    <citation type="submission" date="2022-01" db="EMBL/GenBank/DDBJ databases">
        <title>Nocardioides sp. nov., an actinomycete isolated from mining soil.</title>
        <authorList>
            <person name="Liu L."/>
        </authorList>
    </citation>
    <scope>NUCLEOTIDE SEQUENCE [LARGE SCALE GENOMIC DNA]</scope>
    <source>
        <strain evidence="2 3">KLBMP 9356</strain>
    </source>
</reference>
<proteinExistence type="predicted"/>
<gene>
    <name evidence="2" type="ORF">L2K70_10835</name>
</gene>
<organism evidence="2 3">
    <name type="scientific">Nocardioides potassii</name>
    <dbReference type="NCBI Taxonomy" id="2911371"/>
    <lineage>
        <taxon>Bacteria</taxon>
        <taxon>Bacillati</taxon>
        <taxon>Actinomycetota</taxon>
        <taxon>Actinomycetes</taxon>
        <taxon>Propionibacteriales</taxon>
        <taxon>Nocardioidaceae</taxon>
        <taxon>Nocardioides</taxon>
    </lineage>
</organism>
<dbReference type="EMBL" id="JAKJHZ010000007">
    <property type="protein sequence ID" value="MCF6378098.1"/>
    <property type="molecule type" value="Genomic_DNA"/>
</dbReference>
<sequence>MAAIETVLPMGILLPEGLLRDQSFAVLAAFVAINTIAYVTLAVAKVLPKVYVRDWFGNRNRRAETRSIDPGAPV</sequence>
<keyword evidence="1" id="KW-0812">Transmembrane</keyword>
<keyword evidence="1" id="KW-1133">Transmembrane helix</keyword>
<dbReference type="RefSeq" id="WP_236401855.1">
    <property type="nucleotide sequence ID" value="NZ_JAKJHZ010000007.1"/>
</dbReference>
<keyword evidence="3" id="KW-1185">Reference proteome</keyword>